<reference evidence="9" key="1">
    <citation type="journal article" date="2020" name="mSystems">
        <title>Genome- and Community-Level Interaction Insights into Carbon Utilization and Element Cycling Functions of Hydrothermarchaeota in Hydrothermal Sediment.</title>
        <authorList>
            <person name="Zhou Z."/>
            <person name="Liu Y."/>
            <person name="Xu W."/>
            <person name="Pan J."/>
            <person name="Luo Z.H."/>
            <person name="Li M."/>
        </authorList>
    </citation>
    <scope>NUCLEOTIDE SEQUENCE [LARGE SCALE GENOMIC DNA]</scope>
    <source>
        <strain evidence="9">SpSt-637</strain>
        <strain evidence="8">SpSt-667</strain>
    </source>
</reference>
<feature type="domain" description="Transketolase-like pyrimidine-binding" evidence="7">
    <location>
        <begin position="15"/>
        <end position="180"/>
    </location>
</feature>
<dbReference type="Gene3D" id="3.40.50.920">
    <property type="match status" value="1"/>
</dbReference>
<dbReference type="SUPFAM" id="SSF52518">
    <property type="entry name" value="Thiamin diphosphate-binding fold (THDP-binding)"/>
    <property type="match status" value="1"/>
</dbReference>
<dbReference type="InterPro" id="IPR029061">
    <property type="entry name" value="THDP-binding"/>
</dbReference>
<evidence type="ECO:0000256" key="3">
    <source>
        <dbReference type="ARBA" id="ARBA00011631"/>
    </source>
</evidence>
<dbReference type="Gene3D" id="3.40.50.970">
    <property type="match status" value="1"/>
</dbReference>
<evidence type="ECO:0000256" key="2">
    <source>
        <dbReference type="ARBA" id="ARBA00007131"/>
    </source>
</evidence>
<dbReference type="InterPro" id="IPR009014">
    <property type="entry name" value="Transketo_C/PFOR_II"/>
</dbReference>
<proteinExistence type="inferred from homology"/>
<organism evidence="9">
    <name type="scientific">Ignisphaera aggregans</name>
    <dbReference type="NCBI Taxonomy" id="334771"/>
    <lineage>
        <taxon>Archaea</taxon>
        <taxon>Thermoproteota</taxon>
        <taxon>Thermoprotei</taxon>
        <taxon>Desulfurococcales</taxon>
        <taxon>Desulfurococcaceae</taxon>
        <taxon>Ignisphaera</taxon>
    </lineage>
</organism>
<evidence type="ECO:0000256" key="5">
    <source>
        <dbReference type="ARBA" id="ARBA00023052"/>
    </source>
</evidence>
<dbReference type="Pfam" id="PF02779">
    <property type="entry name" value="Transket_pyr"/>
    <property type="match status" value="1"/>
</dbReference>
<comment type="subunit">
    <text evidence="3">Heterodimer composed of an alpha and a beta subunit.</text>
</comment>
<comment type="similarity">
    <text evidence="2">Belongs to the transketolase family.</text>
</comment>
<comment type="cofactor">
    <cofactor evidence="1">
        <name>thiamine diphosphate</name>
        <dbReference type="ChEBI" id="CHEBI:58937"/>
    </cofactor>
</comment>
<evidence type="ECO:0000256" key="4">
    <source>
        <dbReference type="ARBA" id="ARBA00012691"/>
    </source>
</evidence>
<name>A0A7C4JJB3_9CREN</name>
<dbReference type="GO" id="GO:0019164">
    <property type="term" value="F:pyruvate synthase activity"/>
    <property type="evidence" value="ECO:0007669"/>
    <property type="project" value="UniProtKB-ARBA"/>
</dbReference>
<dbReference type="EMBL" id="DTBD01000003">
    <property type="protein sequence ID" value="HGQ63641.1"/>
    <property type="molecule type" value="Genomic_DNA"/>
</dbReference>
<keyword evidence="5" id="KW-0786">Thiamine pyrophosphate</keyword>
<sequence length="325" mass="36188">MSIAGERITSAKEIASFRDALGYTLEKLGEEVEDMVVITADVGKPTRANLFAKKFPDRYFNVGIAEQHMISFAAGLASAGAKPVVVGFSMFLMRAWEQIRNSVDRMNLDVKIVGTHAGFSDYADGSSHQCLEDIALMRVLPNMKVIVPADAFDIERSLPYIVKHVHGPVYYRVGRDSSPIITANQDYEFELGRGYVLKDGRDVTIIGVGPVLYEAFVAAEELKNKRIDVAVINMVNVKPIDGELIERYARRTGHIVTVEEHMIYGGLGSAVAEFLSQRYPVPMRFVGAKTYGRSGRSVNELWDYFSINSKAIAKACCEVLEYERR</sequence>
<dbReference type="FunFam" id="3.40.50.970:FF:000129">
    <property type="entry name" value="Transketolase"/>
    <property type="match status" value="1"/>
</dbReference>
<evidence type="ECO:0000256" key="6">
    <source>
        <dbReference type="ARBA" id="ARBA00048893"/>
    </source>
</evidence>
<dbReference type="InterPro" id="IPR033248">
    <property type="entry name" value="Transketolase_C"/>
</dbReference>
<evidence type="ECO:0000256" key="1">
    <source>
        <dbReference type="ARBA" id="ARBA00001964"/>
    </source>
</evidence>
<dbReference type="InterPro" id="IPR005475">
    <property type="entry name" value="Transketolase-like_Pyr-bd"/>
</dbReference>
<comment type="caution">
    <text evidence="9">The sequence shown here is derived from an EMBL/GenBank/DDBJ whole genome shotgun (WGS) entry which is preliminary data.</text>
</comment>
<dbReference type="PANTHER" id="PTHR43825">
    <property type="entry name" value="PYRUVATE DEHYDROGENASE E1 COMPONENT"/>
    <property type="match status" value="1"/>
</dbReference>
<evidence type="ECO:0000313" key="8">
    <source>
        <dbReference type="EMBL" id="HGQ35712.1"/>
    </source>
</evidence>
<protein>
    <recommendedName>
        <fullName evidence="4">2-oxoacid oxidoreductase (ferredoxin)</fullName>
        <ecNumber evidence="4">1.2.7.11</ecNumber>
    </recommendedName>
</protein>
<dbReference type="AlphaFoldDB" id="A0A7C4JJB3"/>
<dbReference type="EMBL" id="DTCK01000019">
    <property type="protein sequence ID" value="HGQ35712.1"/>
    <property type="molecule type" value="Genomic_DNA"/>
</dbReference>
<comment type="catalytic activity">
    <reaction evidence="6">
        <text>a 2-oxocarboxylate + 2 oxidized [2Fe-2S]-[ferredoxin] + CoA = an acyl-CoA + 2 reduced [2Fe-2S]-[ferredoxin] + CO2 + H(+)</text>
        <dbReference type="Rhea" id="RHEA:42316"/>
        <dbReference type="Rhea" id="RHEA-COMP:10000"/>
        <dbReference type="Rhea" id="RHEA-COMP:10001"/>
        <dbReference type="ChEBI" id="CHEBI:15378"/>
        <dbReference type="ChEBI" id="CHEBI:16526"/>
        <dbReference type="ChEBI" id="CHEBI:33737"/>
        <dbReference type="ChEBI" id="CHEBI:33738"/>
        <dbReference type="ChEBI" id="CHEBI:35179"/>
        <dbReference type="ChEBI" id="CHEBI:57287"/>
        <dbReference type="ChEBI" id="CHEBI:58342"/>
        <dbReference type="EC" id="1.2.7.11"/>
    </reaction>
</comment>
<dbReference type="InterPro" id="IPR051157">
    <property type="entry name" value="PDH/Transketolase"/>
</dbReference>
<dbReference type="Pfam" id="PF02780">
    <property type="entry name" value="Transketolase_C"/>
    <property type="match status" value="1"/>
</dbReference>
<dbReference type="GO" id="GO:0018491">
    <property type="term" value="F:2-oxobutyrate synthase activity"/>
    <property type="evidence" value="ECO:0007669"/>
    <property type="project" value="UniProtKB-ARBA"/>
</dbReference>
<dbReference type="PANTHER" id="PTHR43825:SF1">
    <property type="entry name" value="TRANSKETOLASE-LIKE PYRIMIDINE-BINDING DOMAIN-CONTAINING PROTEIN"/>
    <property type="match status" value="1"/>
</dbReference>
<gene>
    <name evidence="9" type="ORF">ENU08_00100</name>
    <name evidence="8" type="ORF">ENU41_03425</name>
</gene>
<evidence type="ECO:0000313" key="9">
    <source>
        <dbReference type="EMBL" id="HGQ63641.1"/>
    </source>
</evidence>
<dbReference type="CDD" id="cd07033">
    <property type="entry name" value="TPP_PYR_DXS_TK_like"/>
    <property type="match status" value="1"/>
</dbReference>
<dbReference type="SUPFAM" id="SSF52922">
    <property type="entry name" value="TK C-terminal domain-like"/>
    <property type="match status" value="1"/>
</dbReference>
<dbReference type="EC" id="1.2.7.11" evidence="4"/>
<accession>A0A7C4JJB3</accession>
<dbReference type="SMART" id="SM00861">
    <property type="entry name" value="Transket_pyr"/>
    <property type="match status" value="1"/>
</dbReference>
<evidence type="ECO:0000259" key="7">
    <source>
        <dbReference type="SMART" id="SM00861"/>
    </source>
</evidence>